<dbReference type="GO" id="GO:0016020">
    <property type="term" value="C:membrane"/>
    <property type="evidence" value="ECO:0007669"/>
    <property type="project" value="UniProtKB-SubCell"/>
</dbReference>
<comment type="similarity">
    <text evidence="2">Belongs to the major facilitator superfamily. Proton-dependent oligopeptide transporter (POT/PTR) (TC 2.A.17) family.</text>
</comment>
<sequence>MQKMVPLWMKKNMYDKVIVLNAYVKNWIKENDIFNKAVPFISGLIGVHAWVEFTVIAILITHLTDNNWLHLPKAASIVNVQEGLTASLVIVVAYASDAYMGPFKVVVCTTFAYIMGLLLLFLVAWRLVSIEIHLIYVGILLIALGRAGRDIVLKEFLADQFGENETQAERRRKVWWRLASVVGIFVSIIRPTSASWVELCKRSTIIMGSAFAFFLVGIAFYECKKPTKTTPDMTVLRVLYAAISNRHLKYTPAAYDHILDIPVLRWLDKAAIKVESPPTSLEVQERKGRYCTVEEVQEVKILLTMIPLWTTFLVYGVLKAAGNTFFYEQAGYMDNHLGSISHVPVSIFVLIMATSSFIVSRICDFLFPFYWGNKIPRQVMLTRIGAGVAISPICCIIAWRVEHYRLRQDVEFDTPISFFWLLPQVVLLGVMEGIVVDGLQEFFDTHVPESFKKYGPSLTQFALNIGNFLSLAFILIFHDLFNDDLNKSRLGTYYVRLGLICFVNLVFYLCVAMYYVKEQYPQQETELQQLEEQLPEHQVSFQDNTNVTETAP</sequence>
<keyword evidence="3 7" id="KW-0812">Transmembrane</keyword>
<evidence type="ECO:0000256" key="1">
    <source>
        <dbReference type="ARBA" id="ARBA00004141"/>
    </source>
</evidence>
<evidence type="ECO:0000256" key="4">
    <source>
        <dbReference type="ARBA" id="ARBA00022989"/>
    </source>
</evidence>
<dbReference type="Pfam" id="PF00854">
    <property type="entry name" value="PTR2"/>
    <property type="match status" value="1"/>
</dbReference>
<dbReference type="PANTHER" id="PTHR11654">
    <property type="entry name" value="OLIGOPEPTIDE TRANSPORTER-RELATED"/>
    <property type="match status" value="1"/>
</dbReference>
<evidence type="ECO:0000256" key="6">
    <source>
        <dbReference type="ARBA" id="ARBA00044504"/>
    </source>
</evidence>
<organism evidence="8 9">
    <name type="scientific">Handroanthus impetiginosus</name>
    <dbReference type="NCBI Taxonomy" id="429701"/>
    <lineage>
        <taxon>Eukaryota</taxon>
        <taxon>Viridiplantae</taxon>
        <taxon>Streptophyta</taxon>
        <taxon>Embryophyta</taxon>
        <taxon>Tracheophyta</taxon>
        <taxon>Spermatophyta</taxon>
        <taxon>Magnoliopsida</taxon>
        <taxon>eudicotyledons</taxon>
        <taxon>Gunneridae</taxon>
        <taxon>Pentapetalae</taxon>
        <taxon>asterids</taxon>
        <taxon>lamiids</taxon>
        <taxon>Lamiales</taxon>
        <taxon>Bignoniaceae</taxon>
        <taxon>Crescentiina</taxon>
        <taxon>Tabebuia alliance</taxon>
        <taxon>Handroanthus</taxon>
    </lineage>
</organism>
<dbReference type="Proteomes" id="UP000231279">
    <property type="component" value="Unassembled WGS sequence"/>
</dbReference>
<feature type="transmembrane region" description="Helical" evidence="7">
    <location>
        <begin position="338"/>
        <end position="359"/>
    </location>
</feature>
<feature type="transmembrane region" description="Helical" evidence="7">
    <location>
        <begin position="74"/>
        <end position="94"/>
    </location>
</feature>
<feature type="transmembrane region" description="Helical" evidence="7">
    <location>
        <begin position="174"/>
        <end position="193"/>
    </location>
</feature>
<evidence type="ECO:0000256" key="2">
    <source>
        <dbReference type="ARBA" id="ARBA00005982"/>
    </source>
</evidence>
<keyword evidence="9" id="KW-1185">Reference proteome</keyword>
<evidence type="ECO:0000256" key="7">
    <source>
        <dbReference type="SAM" id="Phobius"/>
    </source>
</evidence>
<keyword evidence="4 7" id="KW-1133">Transmembrane helix</keyword>
<feature type="transmembrane region" description="Helical" evidence="7">
    <location>
        <begin position="380"/>
        <end position="399"/>
    </location>
</feature>
<evidence type="ECO:0000256" key="5">
    <source>
        <dbReference type="ARBA" id="ARBA00023136"/>
    </source>
</evidence>
<gene>
    <name evidence="8" type="ORF">CDL12_00890</name>
</gene>
<dbReference type="InterPro" id="IPR000109">
    <property type="entry name" value="POT_fam"/>
</dbReference>
<protein>
    <submittedName>
        <fullName evidence="8">H+/oligopeptide symporter</fullName>
    </submittedName>
</protein>
<feature type="transmembrane region" description="Helical" evidence="7">
    <location>
        <begin position="134"/>
        <end position="153"/>
    </location>
</feature>
<dbReference type="GO" id="GO:0022857">
    <property type="term" value="F:transmembrane transporter activity"/>
    <property type="evidence" value="ECO:0007669"/>
    <property type="project" value="InterPro"/>
</dbReference>
<dbReference type="AlphaFoldDB" id="A0A2G9I9D0"/>
<evidence type="ECO:0000313" key="8">
    <source>
        <dbReference type="EMBL" id="PIN26358.1"/>
    </source>
</evidence>
<dbReference type="EMBL" id="NKXS01000103">
    <property type="protein sequence ID" value="PIN26358.1"/>
    <property type="molecule type" value="Genomic_DNA"/>
</dbReference>
<keyword evidence="5 7" id="KW-0472">Membrane</keyword>
<feature type="transmembrane region" description="Helical" evidence="7">
    <location>
        <begin position="493"/>
        <end position="516"/>
    </location>
</feature>
<proteinExistence type="inferred from homology"/>
<feature type="transmembrane region" description="Helical" evidence="7">
    <location>
        <begin position="205"/>
        <end position="223"/>
    </location>
</feature>
<feature type="transmembrane region" description="Helical" evidence="7">
    <location>
        <begin position="106"/>
        <end position="128"/>
    </location>
</feature>
<dbReference type="SUPFAM" id="SSF103473">
    <property type="entry name" value="MFS general substrate transporter"/>
    <property type="match status" value="1"/>
</dbReference>
<comment type="caution">
    <text evidence="8">The sequence shown here is derived from an EMBL/GenBank/DDBJ whole genome shotgun (WGS) entry which is preliminary data.</text>
</comment>
<dbReference type="OrthoDB" id="975446at2759"/>
<feature type="transmembrane region" description="Helical" evidence="7">
    <location>
        <begin position="419"/>
        <end position="440"/>
    </location>
</feature>
<feature type="transmembrane region" description="Helical" evidence="7">
    <location>
        <begin position="37"/>
        <end position="62"/>
    </location>
</feature>
<comment type="subcellular location">
    <subcellularLocation>
        <location evidence="1">Membrane</location>
        <topology evidence="1">Multi-pass membrane protein</topology>
    </subcellularLocation>
</comment>
<feature type="transmembrane region" description="Helical" evidence="7">
    <location>
        <begin position="299"/>
        <end position="318"/>
    </location>
</feature>
<name>A0A2G9I9D0_9LAMI</name>
<dbReference type="InterPro" id="IPR036259">
    <property type="entry name" value="MFS_trans_sf"/>
</dbReference>
<feature type="transmembrane region" description="Helical" evidence="7">
    <location>
        <begin position="461"/>
        <end position="481"/>
    </location>
</feature>
<evidence type="ECO:0000313" key="9">
    <source>
        <dbReference type="Proteomes" id="UP000231279"/>
    </source>
</evidence>
<reference evidence="9" key="1">
    <citation type="journal article" date="2018" name="Gigascience">
        <title>Genome assembly of the Pink Ipe (Handroanthus impetiginosus, Bignoniaceae), a highly valued, ecologically keystone Neotropical timber forest tree.</title>
        <authorList>
            <person name="Silva-Junior O.B."/>
            <person name="Grattapaglia D."/>
            <person name="Novaes E."/>
            <person name="Collevatti R.G."/>
        </authorList>
    </citation>
    <scope>NUCLEOTIDE SEQUENCE [LARGE SCALE GENOMIC DNA]</scope>
    <source>
        <strain evidence="9">cv. UFG-1</strain>
    </source>
</reference>
<dbReference type="Gene3D" id="1.20.1250.20">
    <property type="entry name" value="MFS general substrate transporter like domains"/>
    <property type="match status" value="1"/>
</dbReference>
<accession>A0A2G9I9D0</accession>
<evidence type="ECO:0000256" key="3">
    <source>
        <dbReference type="ARBA" id="ARBA00022692"/>
    </source>
</evidence>
<comment type="similarity">
    <text evidence="6">Belongs to the major facilitator superfamily. Phosphate:H(+) symporter (TC 2.A.1.9) family.</text>
</comment>